<evidence type="ECO:0000256" key="2">
    <source>
        <dbReference type="SAM" id="MobiDB-lite"/>
    </source>
</evidence>
<evidence type="ECO:0000313" key="6">
    <source>
        <dbReference type="Proteomes" id="UP000305948"/>
    </source>
</evidence>
<sequence length="456" mass="50721">MRRRNPEPPNAPSLPVHIFWATVRIVLFIILIIPSVPLTLVSHFVCPPHPSWSLRRHLVISSARLYYRWSYRWSLPRPEGKQAWKGRGFIWWISGRSRGGTKVVEVKLGKERALPFKNLVWNATKPVDEGKVTIEDVPGFWTAPDEGGWWERGDEPAKKGEKVLVYLAGGSWVMIHPMATPFPYGFSKHTGCRVFSVNYRKALSPSTAWPAQLFDALAGYTYLLSLGFEPQNIGLVGDSSGAHLILALTRFIGEGCQGKLGMPGAMFLISPTTDLAHPSPAPARTDFLCPYLNMRAVPSFTRYFSPEDLCENAYLSPGVTGGFSYLLPKEGAGDIGYNQERRPSEDTNAHSEHTAVEAPASATSDAHSVSIKHPSVSPRPPIVWIQYGTTEVLAPSIRVFVSKLRKEGVLMEVDEVDGGVHDDMGFAWALREGEGSSWERVCERLRRWVDEGKSVL</sequence>
<keyword evidence="3" id="KW-0812">Transmembrane</keyword>
<dbReference type="Proteomes" id="UP000305948">
    <property type="component" value="Unassembled WGS sequence"/>
</dbReference>
<keyword evidence="1 5" id="KW-0378">Hydrolase</keyword>
<protein>
    <submittedName>
        <fullName evidence="5">Alpha/beta-hydrolase</fullName>
    </submittedName>
</protein>
<gene>
    <name evidence="5" type="ORF">OE88DRAFT_1731787</name>
</gene>
<dbReference type="AlphaFoldDB" id="A0A5C3NFR5"/>
<dbReference type="Pfam" id="PF07859">
    <property type="entry name" value="Abhydrolase_3"/>
    <property type="match status" value="1"/>
</dbReference>
<organism evidence="5 6">
    <name type="scientific">Heliocybe sulcata</name>
    <dbReference type="NCBI Taxonomy" id="5364"/>
    <lineage>
        <taxon>Eukaryota</taxon>
        <taxon>Fungi</taxon>
        <taxon>Dikarya</taxon>
        <taxon>Basidiomycota</taxon>
        <taxon>Agaricomycotina</taxon>
        <taxon>Agaricomycetes</taxon>
        <taxon>Gloeophyllales</taxon>
        <taxon>Gloeophyllaceae</taxon>
        <taxon>Heliocybe</taxon>
    </lineage>
</organism>
<dbReference type="OrthoDB" id="2152029at2759"/>
<dbReference type="PANTHER" id="PTHR48081:SF8">
    <property type="entry name" value="ALPHA_BETA HYDROLASE FOLD-3 DOMAIN-CONTAINING PROTEIN-RELATED"/>
    <property type="match status" value="1"/>
</dbReference>
<feature type="domain" description="Alpha/beta hydrolase fold-3" evidence="4">
    <location>
        <begin position="164"/>
        <end position="319"/>
    </location>
</feature>
<dbReference type="InterPro" id="IPR029058">
    <property type="entry name" value="AB_hydrolase_fold"/>
</dbReference>
<evidence type="ECO:0000259" key="4">
    <source>
        <dbReference type="Pfam" id="PF07859"/>
    </source>
</evidence>
<dbReference type="EMBL" id="ML213504">
    <property type="protein sequence ID" value="TFK56170.1"/>
    <property type="molecule type" value="Genomic_DNA"/>
</dbReference>
<keyword evidence="6" id="KW-1185">Reference proteome</keyword>
<feature type="transmembrane region" description="Helical" evidence="3">
    <location>
        <begin position="21"/>
        <end position="45"/>
    </location>
</feature>
<feature type="region of interest" description="Disordered" evidence="2">
    <location>
        <begin position="334"/>
        <end position="373"/>
    </location>
</feature>
<keyword evidence="3" id="KW-1133">Transmembrane helix</keyword>
<dbReference type="SUPFAM" id="SSF53474">
    <property type="entry name" value="alpha/beta-Hydrolases"/>
    <property type="match status" value="1"/>
</dbReference>
<keyword evidence="3" id="KW-0472">Membrane</keyword>
<dbReference type="InterPro" id="IPR050300">
    <property type="entry name" value="GDXG_lipolytic_enzyme"/>
</dbReference>
<reference evidence="5 6" key="1">
    <citation type="journal article" date="2019" name="Nat. Ecol. Evol.">
        <title>Megaphylogeny resolves global patterns of mushroom evolution.</title>
        <authorList>
            <person name="Varga T."/>
            <person name="Krizsan K."/>
            <person name="Foldi C."/>
            <person name="Dima B."/>
            <person name="Sanchez-Garcia M."/>
            <person name="Sanchez-Ramirez S."/>
            <person name="Szollosi G.J."/>
            <person name="Szarkandi J.G."/>
            <person name="Papp V."/>
            <person name="Albert L."/>
            <person name="Andreopoulos W."/>
            <person name="Angelini C."/>
            <person name="Antonin V."/>
            <person name="Barry K.W."/>
            <person name="Bougher N.L."/>
            <person name="Buchanan P."/>
            <person name="Buyck B."/>
            <person name="Bense V."/>
            <person name="Catcheside P."/>
            <person name="Chovatia M."/>
            <person name="Cooper J."/>
            <person name="Damon W."/>
            <person name="Desjardin D."/>
            <person name="Finy P."/>
            <person name="Geml J."/>
            <person name="Haridas S."/>
            <person name="Hughes K."/>
            <person name="Justo A."/>
            <person name="Karasinski D."/>
            <person name="Kautmanova I."/>
            <person name="Kiss B."/>
            <person name="Kocsube S."/>
            <person name="Kotiranta H."/>
            <person name="LaButti K.M."/>
            <person name="Lechner B.E."/>
            <person name="Liimatainen K."/>
            <person name="Lipzen A."/>
            <person name="Lukacs Z."/>
            <person name="Mihaltcheva S."/>
            <person name="Morgado L.N."/>
            <person name="Niskanen T."/>
            <person name="Noordeloos M.E."/>
            <person name="Ohm R.A."/>
            <person name="Ortiz-Santana B."/>
            <person name="Ovrebo C."/>
            <person name="Racz N."/>
            <person name="Riley R."/>
            <person name="Savchenko A."/>
            <person name="Shiryaev A."/>
            <person name="Soop K."/>
            <person name="Spirin V."/>
            <person name="Szebenyi C."/>
            <person name="Tomsovsky M."/>
            <person name="Tulloss R.E."/>
            <person name="Uehling J."/>
            <person name="Grigoriev I.V."/>
            <person name="Vagvolgyi C."/>
            <person name="Papp T."/>
            <person name="Martin F.M."/>
            <person name="Miettinen O."/>
            <person name="Hibbett D.S."/>
            <person name="Nagy L.G."/>
        </authorList>
    </citation>
    <scope>NUCLEOTIDE SEQUENCE [LARGE SCALE GENOMIC DNA]</scope>
    <source>
        <strain evidence="5 6">OMC1185</strain>
    </source>
</reference>
<proteinExistence type="predicted"/>
<evidence type="ECO:0000256" key="3">
    <source>
        <dbReference type="SAM" id="Phobius"/>
    </source>
</evidence>
<accession>A0A5C3NFR5</accession>
<dbReference type="Gene3D" id="3.40.50.1820">
    <property type="entry name" value="alpha/beta hydrolase"/>
    <property type="match status" value="2"/>
</dbReference>
<dbReference type="PANTHER" id="PTHR48081">
    <property type="entry name" value="AB HYDROLASE SUPERFAMILY PROTEIN C4A8.06C"/>
    <property type="match status" value="1"/>
</dbReference>
<evidence type="ECO:0000256" key="1">
    <source>
        <dbReference type="ARBA" id="ARBA00022801"/>
    </source>
</evidence>
<dbReference type="InterPro" id="IPR013094">
    <property type="entry name" value="AB_hydrolase_3"/>
</dbReference>
<dbReference type="GO" id="GO:0016787">
    <property type="term" value="F:hydrolase activity"/>
    <property type="evidence" value="ECO:0007669"/>
    <property type="project" value="UniProtKB-KW"/>
</dbReference>
<feature type="compositionally biased region" description="Basic and acidic residues" evidence="2">
    <location>
        <begin position="339"/>
        <end position="355"/>
    </location>
</feature>
<name>A0A5C3NFR5_9AGAM</name>
<dbReference type="STRING" id="5364.A0A5C3NFR5"/>
<evidence type="ECO:0000313" key="5">
    <source>
        <dbReference type="EMBL" id="TFK56170.1"/>
    </source>
</evidence>